<gene>
    <name evidence="2" type="ORF">LMG32879_002525</name>
</gene>
<proteinExistence type="predicted"/>
<keyword evidence="1" id="KW-0472">Membrane</keyword>
<dbReference type="AlphaFoldDB" id="A0AA35VEE0"/>
<keyword evidence="1" id="KW-1133">Transmembrane helix</keyword>
<reference evidence="2" key="1">
    <citation type="submission" date="2023-03" db="EMBL/GenBank/DDBJ databases">
        <authorList>
            <person name="Cleenwerck I."/>
        </authorList>
    </citation>
    <scope>NUCLEOTIDE SEQUENCE</scope>
    <source>
        <strain evidence="2">LMG 32879</strain>
    </source>
</reference>
<evidence type="ECO:0000313" key="3">
    <source>
        <dbReference type="Proteomes" id="UP001176960"/>
    </source>
</evidence>
<dbReference type="EMBL" id="CATKSH010000020">
    <property type="protein sequence ID" value="CAI9121676.1"/>
    <property type="molecule type" value="Genomic_DNA"/>
</dbReference>
<evidence type="ECO:0000256" key="1">
    <source>
        <dbReference type="SAM" id="Phobius"/>
    </source>
</evidence>
<organism evidence="2 3">
    <name type="scientific">Brytella acorum</name>
    <dbReference type="NCBI Taxonomy" id="2959299"/>
    <lineage>
        <taxon>Bacteria</taxon>
        <taxon>Pseudomonadati</taxon>
        <taxon>Pseudomonadota</taxon>
        <taxon>Alphaproteobacteria</taxon>
        <taxon>Acetobacterales</taxon>
        <taxon>Acetobacteraceae</taxon>
        <taxon>Brytella</taxon>
    </lineage>
</organism>
<keyword evidence="1" id="KW-0812">Transmembrane</keyword>
<name>A0AA35VEE0_9PROT</name>
<feature type="transmembrane region" description="Helical" evidence="1">
    <location>
        <begin position="62"/>
        <end position="86"/>
    </location>
</feature>
<comment type="caution">
    <text evidence="2">The sequence shown here is derived from an EMBL/GenBank/DDBJ whole genome shotgun (WGS) entry which is preliminary data.</text>
</comment>
<protein>
    <submittedName>
        <fullName evidence="2">Uncharacterized protein</fullName>
    </submittedName>
</protein>
<dbReference type="RefSeq" id="WP_289842829.1">
    <property type="nucleotide sequence ID" value="NZ_CATKSH010000020.1"/>
</dbReference>
<accession>A0AA35VEE0</accession>
<evidence type="ECO:0000313" key="2">
    <source>
        <dbReference type="EMBL" id="CAI9121676.1"/>
    </source>
</evidence>
<sequence>MMMMNYYLTLPELLSFNKSKIYIKFDSDTIKIIGGLFIFYATIAITIAFIRNNTRSQPIETSIIFFSLAWAAFFIVFSTPLTFFWAHIHGYHLDHYEAARRGGWYVFRLNGT</sequence>
<dbReference type="Proteomes" id="UP001176960">
    <property type="component" value="Unassembled WGS sequence"/>
</dbReference>
<keyword evidence="3" id="KW-1185">Reference proteome</keyword>
<feature type="transmembrane region" description="Helical" evidence="1">
    <location>
        <begin position="32"/>
        <end position="50"/>
    </location>
</feature>